<organism evidence="1 2">
    <name type="scientific">Pseudomonas cerasi</name>
    <dbReference type="NCBI Taxonomy" id="1583341"/>
    <lineage>
        <taxon>Bacteria</taxon>
        <taxon>Pseudomonadati</taxon>
        <taxon>Pseudomonadota</taxon>
        <taxon>Gammaproteobacteria</taxon>
        <taxon>Pseudomonadales</taxon>
        <taxon>Pseudomonadaceae</taxon>
        <taxon>Pseudomonas</taxon>
    </lineage>
</organism>
<gene>
    <name evidence="1" type="ORF">PL963_00959</name>
</gene>
<dbReference type="EMBL" id="LT963395">
    <property type="protein sequence ID" value="SOS16120.1"/>
    <property type="molecule type" value="Genomic_DNA"/>
</dbReference>
<evidence type="ECO:0000313" key="2">
    <source>
        <dbReference type="Proteomes" id="UP000239025"/>
    </source>
</evidence>
<sequence>MKRSLEAFARVAEPFDLASGNVTQPLNSKTTASYTKQEDCTGFNYGVVCTDKVTRPL</sequence>
<evidence type="ECO:0000313" key="1">
    <source>
        <dbReference type="EMBL" id="SOS16120.1"/>
    </source>
</evidence>
<protein>
    <submittedName>
        <fullName evidence="1">Uncharacterized protein</fullName>
    </submittedName>
</protein>
<accession>A0A193SKH6</accession>
<dbReference type="Proteomes" id="UP000239025">
    <property type="component" value="Chromosome 1"/>
</dbReference>
<keyword evidence="2" id="KW-1185">Reference proteome</keyword>
<reference evidence="2" key="1">
    <citation type="submission" date="2017-11" db="EMBL/GenBank/DDBJ databases">
        <authorList>
            <person name="Blom J."/>
        </authorList>
    </citation>
    <scope>NUCLEOTIDE SEQUENCE [LARGE SCALE GENOMIC DNA]</scope>
</reference>
<proteinExistence type="predicted"/>
<dbReference type="AlphaFoldDB" id="A0A193SKH6"/>
<name>A0A193SKH6_9PSED</name>